<dbReference type="AlphaFoldDB" id="A0A291QYA8"/>
<proteinExistence type="predicted"/>
<dbReference type="Pfam" id="PF22668">
    <property type="entry name" value="DUF7009"/>
    <property type="match status" value="1"/>
</dbReference>
<dbReference type="OrthoDB" id="7060517at2"/>
<name>A0A291QYA8_9BACT</name>
<evidence type="ECO:0000313" key="2">
    <source>
        <dbReference type="Proteomes" id="UP000220133"/>
    </source>
</evidence>
<reference evidence="1 2" key="1">
    <citation type="submission" date="2017-10" db="EMBL/GenBank/DDBJ databases">
        <title>Paenichitinophaga pekingensis gen. nov., sp. nov., isolated from activated sludge.</title>
        <authorList>
            <person name="Jin D."/>
            <person name="Kong X."/>
            <person name="Deng Y."/>
            <person name="Bai Z."/>
        </authorList>
    </citation>
    <scope>NUCLEOTIDE SEQUENCE [LARGE SCALE GENOMIC DNA]</scope>
    <source>
        <strain evidence="1 2">13</strain>
    </source>
</reference>
<dbReference type="RefSeq" id="WP_098195286.1">
    <property type="nucleotide sequence ID" value="NZ_CP023777.1"/>
</dbReference>
<accession>A0A291QYA8</accession>
<gene>
    <name evidence="1" type="ORF">COR50_18055</name>
</gene>
<dbReference type="InterPro" id="IPR053825">
    <property type="entry name" value="DUF7009"/>
</dbReference>
<evidence type="ECO:0000313" key="1">
    <source>
        <dbReference type="EMBL" id="ATL48917.1"/>
    </source>
</evidence>
<dbReference type="KEGG" id="cbae:COR50_18055"/>
<dbReference type="EMBL" id="CP023777">
    <property type="protein sequence ID" value="ATL48917.1"/>
    <property type="molecule type" value="Genomic_DNA"/>
</dbReference>
<dbReference type="Proteomes" id="UP000220133">
    <property type="component" value="Chromosome"/>
</dbReference>
<protein>
    <submittedName>
        <fullName evidence="1">Uncharacterized protein</fullName>
    </submittedName>
</protein>
<sequence>MKIRIKDNSVRFRLTRSEVAELGTSGILTQVTEFASNIFKYSVMVKDVEELLADFVENNIILYMPKSMVDALVNTGKVGFSGQAGAVKLLIEKDFVCIDNTDEDQSDQYPNPKMTC</sequence>
<keyword evidence="2" id="KW-1185">Reference proteome</keyword>
<organism evidence="1 2">
    <name type="scientific">Chitinophaga caeni</name>
    <dbReference type="NCBI Taxonomy" id="2029983"/>
    <lineage>
        <taxon>Bacteria</taxon>
        <taxon>Pseudomonadati</taxon>
        <taxon>Bacteroidota</taxon>
        <taxon>Chitinophagia</taxon>
        <taxon>Chitinophagales</taxon>
        <taxon>Chitinophagaceae</taxon>
        <taxon>Chitinophaga</taxon>
    </lineage>
</organism>